<feature type="region of interest" description="Disordered" evidence="7">
    <location>
        <begin position="123"/>
        <end position="161"/>
    </location>
</feature>
<dbReference type="Pfam" id="PF00158">
    <property type="entry name" value="Sigma54_activat"/>
    <property type="match status" value="1"/>
</dbReference>
<evidence type="ECO:0000256" key="6">
    <source>
        <dbReference type="PROSITE-ProRule" id="PRU00169"/>
    </source>
</evidence>
<dbReference type="InterPro" id="IPR025943">
    <property type="entry name" value="Sigma_54_int_dom_ATP-bd_2"/>
</dbReference>
<dbReference type="CDD" id="cd00009">
    <property type="entry name" value="AAA"/>
    <property type="match status" value="1"/>
</dbReference>
<dbReference type="InterPro" id="IPR001789">
    <property type="entry name" value="Sig_transdc_resp-reg_receiver"/>
</dbReference>
<keyword evidence="6" id="KW-0597">Phosphoprotein</keyword>
<feature type="compositionally biased region" description="Polar residues" evidence="7">
    <location>
        <begin position="137"/>
        <end position="156"/>
    </location>
</feature>
<proteinExistence type="predicted"/>
<dbReference type="InterPro" id="IPR011006">
    <property type="entry name" value="CheY-like_superfamily"/>
</dbReference>
<dbReference type="GO" id="GO:0000160">
    <property type="term" value="P:phosphorelay signal transduction system"/>
    <property type="evidence" value="ECO:0007669"/>
    <property type="project" value="InterPro"/>
</dbReference>
<keyword evidence="1" id="KW-0547">Nucleotide-binding</keyword>
<dbReference type="SUPFAM" id="SSF46689">
    <property type="entry name" value="Homeodomain-like"/>
    <property type="match status" value="1"/>
</dbReference>
<keyword evidence="5" id="KW-0804">Transcription</keyword>
<dbReference type="Gene3D" id="3.40.50.300">
    <property type="entry name" value="P-loop containing nucleotide triphosphate hydrolases"/>
    <property type="match status" value="1"/>
</dbReference>
<accession>A0A6G1TZF1</accession>
<dbReference type="PRINTS" id="PR01590">
    <property type="entry name" value="HTHFIS"/>
</dbReference>
<evidence type="ECO:0000256" key="4">
    <source>
        <dbReference type="ARBA" id="ARBA00023125"/>
    </source>
</evidence>
<dbReference type="InterPro" id="IPR027417">
    <property type="entry name" value="P-loop_NTPase"/>
</dbReference>
<dbReference type="PANTHER" id="PTHR32071:SF81">
    <property type="entry name" value="PROPIONATE CATABOLISM OPERON REGULATORY PROTEIN"/>
    <property type="match status" value="1"/>
</dbReference>
<dbReference type="Pfam" id="PF25601">
    <property type="entry name" value="AAA_lid_14"/>
    <property type="match status" value="1"/>
</dbReference>
<dbReference type="SMART" id="SM00448">
    <property type="entry name" value="REC"/>
    <property type="match status" value="1"/>
</dbReference>
<dbReference type="Gene3D" id="1.10.10.60">
    <property type="entry name" value="Homeodomain-like"/>
    <property type="match status" value="1"/>
</dbReference>
<dbReference type="SUPFAM" id="SSF52172">
    <property type="entry name" value="CheY-like"/>
    <property type="match status" value="1"/>
</dbReference>
<feature type="domain" description="Sigma-54 factor interaction" evidence="8">
    <location>
        <begin position="165"/>
        <end position="394"/>
    </location>
</feature>
<dbReference type="InterPro" id="IPR058031">
    <property type="entry name" value="AAA_lid_NorR"/>
</dbReference>
<feature type="domain" description="Response regulatory" evidence="9">
    <location>
        <begin position="3"/>
        <end position="119"/>
    </location>
</feature>
<keyword evidence="3" id="KW-0805">Transcription regulation</keyword>
<keyword evidence="4" id="KW-0238">DNA-binding</keyword>
<organism evidence="10 11">
    <name type="scientific">Segatella copri</name>
    <dbReference type="NCBI Taxonomy" id="165179"/>
    <lineage>
        <taxon>Bacteria</taxon>
        <taxon>Pseudomonadati</taxon>
        <taxon>Bacteroidota</taxon>
        <taxon>Bacteroidia</taxon>
        <taxon>Bacteroidales</taxon>
        <taxon>Prevotellaceae</taxon>
        <taxon>Segatella</taxon>
    </lineage>
</organism>
<dbReference type="GO" id="GO:0006355">
    <property type="term" value="P:regulation of DNA-templated transcription"/>
    <property type="evidence" value="ECO:0007669"/>
    <property type="project" value="InterPro"/>
</dbReference>
<evidence type="ECO:0000256" key="2">
    <source>
        <dbReference type="ARBA" id="ARBA00022840"/>
    </source>
</evidence>
<evidence type="ECO:0000313" key="11">
    <source>
        <dbReference type="Proteomes" id="UP000480425"/>
    </source>
</evidence>
<dbReference type="OrthoDB" id="9810703at2"/>
<dbReference type="PROSITE" id="PS00688">
    <property type="entry name" value="SIGMA54_INTERACT_3"/>
    <property type="match status" value="1"/>
</dbReference>
<evidence type="ECO:0000256" key="3">
    <source>
        <dbReference type="ARBA" id="ARBA00023015"/>
    </source>
</evidence>
<dbReference type="PROSITE" id="PS00676">
    <property type="entry name" value="SIGMA54_INTERACT_2"/>
    <property type="match status" value="1"/>
</dbReference>
<reference evidence="10 11" key="1">
    <citation type="submission" date="2019-09" db="EMBL/GenBank/DDBJ databases">
        <title>Distinct polysaccharide growth profiles of human intestinal Prevotella copri isolates.</title>
        <authorList>
            <person name="Fehlner-Peach H."/>
            <person name="Magnabosco C."/>
            <person name="Raghavan V."/>
            <person name="Scher J.U."/>
            <person name="Tett A."/>
            <person name="Cox L.M."/>
            <person name="Gottsegen C."/>
            <person name="Watters A."/>
            <person name="Wiltshire- Gordon J.D."/>
            <person name="Segata N."/>
            <person name="Bonneau R."/>
            <person name="Littman D.R."/>
        </authorList>
    </citation>
    <scope>NUCLEOTIDE SEQUENCE [LARGE SCALE GENOMIC DNA]</scope>
    <source>
        <strain evidence="11">iA622</strain>
    </source>
</reference>
<evidence type="ECO:0000259" key="8">
    <source>
        <dbReference type="PROSITE" id="PS50045"/>
    </source>
</evidence>
<evidence type="ECO:0000256" key="1">
    <source>
        <dbReference type="ARBA" id="ARBA00022741"/>
    </source>
</evidence>
<dbReference type="RefSeq" id="WP_153122632.1">
    <property type="nucleotide sequence ID" value="NZ_VZCB01000045.1"/>
</dbReference>
<evidence type="ECO:0000256" key="7">
    <source>
        <dbReference type="SAM" id="MobiDB-lite"/>
    </source>
</evidence>
<dbReference type="GO" id="GO:0005524">
    <property type="term" value="F:ATP binding"/>
    <property type="evidence" value="ECO:0007669"/>
    <property type="project" value="UniProtKB-KW"/>
</dbReference>
<evidence type="ECO:0000313" key="10">
    <source>
        <dbReference type="EMBL" id="MQN80299.1"/>
    </source>
</evidence>
<dbReference type="InterPro" id="IPR002197">
    <property type="entry name" value="HTH_Fis"/>
</dbReference>
<dbReference type="Pfam" id="PF00072">
    <property type="entry name" value="Response_reg"/>
    <property type="match status" value="1"/>
</dbReference>
<comment type="caution">
    <text evidence="10">The sequence shown here is derived from an EMBL/GenBank/DDBJ whole genome shotgun (WGS) entry which is preliminary data.</text>
</comment>
<dbReference type="FunFam" id="3.40.50.300:FF:000006">
    <property type="entry name" value="DNA-binding transcriptional regulator NtrC"/>
    <property type="match status" value="1"/>
</dbReference>
<dbReference type="Proteomes" id="UP000480425">
    <property type="component" value="Unassembled WGS sequence"/>
</dbReference>
<dbReference type="InterPro" id="IPR002078">
    <property type="entry name" value="Sigma_54_int"/>
</dbReference>
<dbReference type="InterPro" id="IPR025944">
    <property type="entry name" value="Sigma_54_int_dom_CS"/>
</dbReference>
<evidence type="ECO:0000259" key="9">
    <source>
        <dbReference type="PROSITE" id="PS50110"/>
    </source>
</evidence>
<dbReference type="AlphaFoldDB" id="A0A6G1TZF1"/>
<evidence type="ECO:0000256" key="5">
    <source>
        <dbReference type="ARBA" id="ARBA00023163"/>
    </source>
</evidence>
<dbReference type="GO" id="GO:0043565">
    <property type="term" value="F:sequence-specific DNA binding"/>
    <property type="evidence" value="ECO:0007669"/>
    <property type="project" value="InterPro"/>
</dbReference>
<dbReference type="InterPro" id="IPR003593">
    <property type="entry name" value="AAA+_ATPase"/>
</dbReference>
<keyword evidence="2" id="KW-0067">ATP-binding</keyword>
<dbReference type="SUPFAM" id="SSF52540">
    <property type="entry name" value="P-loop containing nucleoside triphosphate hydrolases"/>
    <property type="match status" value="1"/>
</dbReference>
<dbReference type="Gene3D" id="1.10.8.60">
    <property type="match status" value="1"/>
</dbReference>
<name>A0A6G1TZF1_9BACT</name>
<feature type="modified residue" description="4-aspartylphosphate" evidence="6">
    <location>
        <position position="54"/>
    </location>
</feature>
<dbReference type="PANTHER" id="PTHR32071">
    <property type="entry name" value="TRANSCRIPTIONAL REGULATORY PROTEIN"/>
    <property type="match status" value="1"/>
</dbReference>
<dbReference type="SMART" id="SM00382">
    <property type="entry name" value="AAA"/>
    <property type="match status" value="1"/>
</dbReference>
<gene>
    <name evidence="10" type="ORF">F7D73_04905</name>
</gene>
<dbReference type="PROSITE" id="PS50045">
    <property type="entry name" value="SIGMA54_INTERACT_4"/>
    <property type="match status" value="1"/>
</dbReference>
<dbReference type="CDD" id="cd00156">
    <property type="entry name" value="REC"/>
    <property type="match status" value="1"/>
</dbReference>
<dbReference type="Gene3D" id="3.40.50.2300">
    <property type="match status" value="1"/>
</dbReference>
<dbReference type="EMBL" id="VZCB01000045">
    <property type="protein sequence ID" value="MQN80299.1"/>
    <property type="molecule type" value="Genomic_DNA"/>
</dbReference>
<protein>
    <submittedName>
        <fullName evidence="10">Sigma-54-dependent Fis family transcriptional regulator</fullName>
    </submittedName>
</protein>
<dbReference type="PROSITE" id="PS50110">
    <property type="entry name" value="RESPONSE_REGULATORY"/>
    <property type="match status" value="1"/>
</dbReference>
<dbReference type="InterPro" id="IPR009057">
    <property type="entry name" value="Homeodomain-like_sf"/>
</dbReference>
<sequence>MEKILIVEDDIAFGTMIQTWLRKKGFEVEKTTSVKAAIQAWEKLESGFDLVLSDLRLPDHDGIFLLQWMRKHGVQVPFIVMTSYAEIQNVVLAMKSGATDYVAKPFHPDILLEKIKEAIKNHNTSSLSEKNIEQREATGNQEPIDNKKVSGNTESKGNVDVPKYLEGESEASRKLYSFVSLVAPTPMSVLILGASGTGKEYVARRIHELSQRAGKPFFALDCGAIPKDVAASEFFGHSKGAFTGADQDKKGAFEIANGGTLFLDEMGNLNYEVQVQLLRALQERKIRPLGSNKEIDIDIRLVCATNENLAQRVAEGNFREDLYHRINEFTIYMPELKDRGADLFLFADLFIKHANKELNRNVEGLDGKAKEKIASYNWPGNLRELNNVMKRATLLATGRYIGVTELEQSMAHIQPQAPTTLHDQETELQRIEAALKAAGGNKSKAAQLLAVDRKTLYNKMKKYGI</sequence>
<dbReference type="Pfam" id="PF02954">
    <property type="entry name" value="HTH_8"/>
    <property type="match status" value="1"/>
</dbReference>